<dbReference type="PANTHER" id="PTHR15835:SF6">
    <property type="entry name" value="ZINC FINGER C3HC-TYPE PROTEIN 1"/>
    <property type="match status" value="1"/>
</dbReference>
<dbReference type="Pfam" id="PF07967">
    <property type="entry name" value="zf-C3HC"/>
    <property type="match status" value="1"/>
</dbReference>
<gene>
    <name evidence="5" type="primary">g813</name>
    <name evidence="5" type="ORF">VP750_LOCUS712</name>
</gene>
<feature type="compositionally biased region" description="Polar residues" evidence="3">
    <location>
        <begin position="480"/>
        <end position="492"/>
    </location>
</feature>
<dbReference type="Proteomes" id="UP001497392">
    <property type="component" value="Unassembled WGS sequence"/>
</dbReference>
<feature type="compositionally biased region" description="Low complexity" evidence="3">
    <location>
        <begin position="512"/>
        <end position="523"/>
    </location>
</feature>
<dbReference type="PANTHER" id="PTHR15835">
    <property type="entry name" value="NUCLEAR-INTERACTING PARTNER OF ALK"/>
    <property type="match status" value="1"/>
</dbReference>
<evidence type="ECO:0000259" key="4">
    <source>
        <dbReference type="Pfam" id="PF07967"/>
    </source>
</evidence>
<name>A0ABP1FGL3_9CHLO</name>
<comment type="subcellular location">
    <subcellularLocation>
        <location evidence="1">Nucleus</location>
    </subcellularLocation>
</comment>
<evidence type="ECO:0000256" key="3">
    <source>
        <dbReference type="SAM" id="MobiDB-lite"/>
    </source>
</evidence>
<evidence type="ECO:0000313" key="5">
    <source>
        <dbReference type="EMBL" id="CAL5219053.1"/>
    </source>
</evidence>
<accession>A0ABP1FGL3</accession>
<reference evidence="5 6" key="1">
    <citation type="submission" date="2024-06" db="EMBL/GenBank/DDBJ databases">
        <authorList>
            <person name="Kraege A."/>
            <person name="Thomma B."/>
        </authorList>
    </citation>
    <scope>NUCLEOTIDE SEQUENCE [LARGE SCALE GENOMIC DNA]</scope>
</reference>
<proteinExistence type="predicted"/>
<comment type="caution">
    <text evidence="5">The sequence shown here is derived from an EMBL/GenBank/DDBJ whole genome shotgun (WGS) entry which is preliminary data.</text>
</comment>
<sequence>MSPASSKQIARSGERPACRVWDRSDLLRRLQSYKASTWFCKPPGAAPLDCARRGWINTSLDMLTCEFCAAKLTLPIPLDLPSEEVTKLGEGFKERLASSHDSACPWRTVACDPGLEMFPPLERRTVCDMYARRQDTLSRLNVLPPIAEDAYKVLQASRRTRLQELLLHGPQPQQPLGRTSSLLENGVEASHASTNGRSPVSEGGPAPSKTQNSSDAAARGIACQGSEEHVRRQRLLALTGWSAESLAPEQAQHAQNGTVDATTAVLRCVMCDARAGLWNFVPAMVAISQKGSAQATGLRSAGTAAAVSLASVDLTHTIAGGQLLHEESLPTSPGPFGSPRQAAPVFGVQSRRTSASPQEASQQQPSKPEAAQKAAPEQPFGSTIAAAPALSGAPQQPAQAAGAQQAGSGHVASAGTSAGVGPAPEEGLWHSSSNGAGNSQPKQGPFGSSAGASLSVFGIEALKAAPAAGSRDRKRPRNPPSAQQDGSSTASNKRPRTDAAAAAADAADRSESATAASPPAGASNEEQHTPGLEAVQAADSSKGEDEPAGSFSFPVLNGGEGNGPSSIKTPAPKPKSNRGKPRRSSLSPLKPGAFEPFDPVQSHRAFCPWVSQGAARSHASREEGRVGWRWCLDSLVPVAGPEEEAASGQPVDQRTKLLALLRNLC</sequence>
<feature type="region of interest" description="Disordered" evidence="3">
    <location>
        <begin position="347"/>
        <end position="451"/>
    </location>
</feature>
<feature type="compositionally biased region" description="Polar residues" evidence="3">
    <location>
        <begin position="430"/>
        <end position="442"/>
    </location>
</feature>
<keyword evidence="2" id="KW-0539">Nucleus</keyword>
<evidence type="ECO:0000313" key="6">
    <source>
        <dbReference type="Proteomes" id="UP001497392"/>
    </source>
</evidence>
<feature type="domain" description="C3HC-type" evidence="4">
    <location>
        <begin position="21"/>
        <end position="140"/>
    </location>
</feature>
<organism evidence="5 6">
    <name type="scientific">Coccomyxa viridis</name>
    <dbReference type="NCBI Taxonomy" id="1274662"/>
    <lineage>
        <taxon>Eukaryota</taxon>
        <taxon>Viridiplantae</taxon>
        <taxon>Chlorophyta</taxon>
        <taxon>core chlorophytes</taxon>
        <taxon>Trebouxiophyceae</taxon>
        <taxon>Trebouxiophyceae incertae sedis</taxon>
        <taxon>Coccomyxaceae</taxon>
        <taxon>Coccomyxa</taxon>
    </lineage>
</organism>
<dbReference type="EMBL" id="CAXHTA020000002">
    <property type="protein sequence ID" value="CAL5219053.1"/>
    <property type="molecule type" value="Genomic_DNA"/>
</dbReference>
<keyword evidence="6" id="KW-1185">Reference proteome</keyword>
<feature type="region of interest" description="Disordered" evidence="3">
    <location>
        <begin position="465"/>
        <end position="597"/>
    </location>
</feature>
<feature type="compositionally biased region" description="Low complexity" evidence="3">
    <location>
        <begin position="354"/>
        <end position="415"/>
    </location>
</feature>
<evidence type="ECO:0000256" key="2">
    <source>
        <dbReference type="ARBA" id="ARBA00023242"/>
    </source>
</evidence>
<feature type="region of interest" description="Disordered" evidence="3">
    <location>
        <begin position="186"/>
        <end position="220"/>
    </location>
</feature>
<protein>
    <submittedName>
        <fullName evidence="5">G813 protein</fullName>
    </submittedName>
</protein>
<evidence type="ECO:0000256" key="1">
    <source>
        <dbReference type="ARBA" id="ARBA00004123"/>
    </source>
</evidence>
<dbReference type="InterPro" id="IPR012935">
    <property type="entry name" value="NuBaID_N"/>
</dbReference>